<gene>
    <name evidence="1" type="ORF">Tco_1040842</name>
</gene>
<accession>A0ABQ5GEJ1</accession>
<evidence type="ECO:0000313" key="1">
    <source>
        <dbReference type="EMBL" id="GJT74117.1"/>
    </source>
</evidence>
<dbReference type="Proteomes" id="UP001151760">
    <property type="component" value="Unassembled WGS sequence"/>
</dbReference>
<reference evidence="1" key="2">
    <citation type="submission" date="2022-01" db="EMBL/GenBank/DDBJ databases">
        <authorList>
            <person name="Yamashiro T."/>
            <person name="Shiraishi A."/>
            <person name="Satake H."/>
            <person name="Nakayama K."/>
        </authorList>
    </citation>
    <scope>NUCLEOTIDE SEQUENCE</scope>
</reference>
<comment type="caution">
    <text evidence="1">The sequence shown here is derived from an EMBL/GenBank/DDBJ whole genome shotgun (WGS) entry which is preliminary data.</text>
</comment>
<protein>
    <submittedName>
        <fullName evidence="1">Uncharacterized protein</fullName>
    </submittedName>
</protein>
<dbReference type="Gene3D" id="3.40.50.2000">
    <property type="entry name" value="Glycogen Phosphorylase B"/>
    <property type="match status" value="2"/>
</dbReference>
<name>A0ABQ5GEJ1_9ASTR</name>
<sequence>MSGATVECKIHRLEKKVKELMEGEKGIEVRKKVAELRNSAMNAVEEGGRSWLSLNELIDELQNKSTSS</sequence>
<proteinExistence type="predicted"/>
<organism evidence="1 2">
    <name type="scientific">Tanacetum coccineum</name>
    <dbReference type="NCBI Taxonomy" id="301880"/>
    <lineage>
        <taxon>Eukaryota</taxon>
        <taxon>Viridiplantae</taxon>
        <taxon>Streptophyta</taxon>
        <taxon>Embryophyta</taxon>
        <taxon>Tracheophyta</taxon>
        <taxon>Spermatophyta</taxon>
        <taxon>Magnoliopsida</taxon>
        <taxon>eudicotyledons</taxon>
        <taxon>Gunneridae</taxon>
        <taxon>Pentapetalae</taxon>
        <taxon>asterids</taxon>
        <taxon>campanulids</taxon>
        <taxon>Asterales</taxon>
        <taxon>Asteraceae</taxon>
        <taxon>Asteroideae</taxon>
        <taxon>Anthemideae</taxon>
        <taxon>Anthemidinae</taxon>
        <taxon>Tanacetum</taxon>
    </lineage>
</organism>
<evidence type="ECO:0000313" key="2">
    <source>
        <dbReference type="Proteomes" id="UP001151760"/>
    </source>
</evidence>
<reference evidence="1" key="1">
    <citation type="journal article" date="2022" name="Int. J. Mol. Sci.">
        <title>Draft Genome of Tanacetum Coccineum: Genomic Comparison of Closely Related Tanacetum-Family Plants.</title>
        <authorList>
            <person name="Yamashiro T."/>
            <person name="Shiraishi A."/>
            <person name="Nakayama K."/>
            <person name="Satake H."/>
        </authorList>
    </citation>
    <scope>NUCLEOTIDE SEQUENCE</scope>
</reference>
<dbReference type="EMBL" id="BQNB010018413">
    <property type="protein sequence ID" value="GJT74117.1"/>
    <property type="molecule type" value="Genomic_DNA"/>
</dbReference>
<keyword evidence="2" id="KW-1185">Reference proteome</keyword>
<dbReference type="SUPFAM" id="SSF53756">
    <property type="entry name" value="UDP-Glycosyltransferase/glycogen phosphorylase"/>
    <property type="match status" value="1"/>
</dbReference>